<organism evidence="4 5">
    <name type="scientific">Burkholderia singularis</name>
    <dbReference type="NCBI Taxonomy" id="1503053"/>
    <lineage>
        <taxon>Bacteria</taxon>
        <taxon>Pseudomonadati</taxon>
        <taxon>Pseudomonadota</taxon>
        <taxon>Betaproteobacteria</taxon>
        <taxon>Burkholderiales</taxon>
        <taxon>Burkholderiaceae</taxon>
        <taxon>Burkholderia</taxon>
        <taxon>pseudomallei group</taxon>
    </lineage>
</organism>
<dbReference type="InterPro" id="IPR014718">
    <property type="entry name" value="GH-type_carb-bd"/>
</dbReference>
<accession>A0A124P809</accession>
<feature type="signal peptide" evidence="1">
    <location>
        <begin position="1"/>
        <end position="27"/>
    </location>
</feature>
<dbReference type="Gene3D" id="1.20.1050.60">
    <property type="entry name" value="alpha-1,2-mannosidase"/>
    <property type="match status" value="1"/>
</dbReference>
<dbReference type="Gene3D" id="1.20.1610.10">
    <property type="entry name" value="alpha-1,2-mannosidases domains"/>
    <property type="match status" value="1"/>
</dbReference>
<dbReference type="InterPro" id="IPR005887">
    <property type="entry name" value="GH92_a_mannosidase_put"/>
</dbReference>
<dbReference type="AlphaFoldDB" id="A0A124P809"/>
<name>A0A124P809_9BURK</name>
<dbReference type="PANTHER" id="PTHR12143:SF39">
    <property type="entry name" value="SECRETED PROTEIN"/>
    <property type="match status" value="1"/>
</dbReference>
<evidence type="ECO:0000313" key="4">
    <source>
        <dbReference type="EMBL" id="KVE23888.1"/>
    </source>
</evidence>
<dbReference type="GO" id="GO:0005975">
    <property type="term" value="P:carbohydrate metabolic process"/>
    <property type="evidence" value="ECO:0007669"/>
    <property type="project" value="InterPro"/>
</dbReference>
<evidence type="ECO:0000259" key="2">
    <source>
        <dbReference type="Pfam" id="PF07971"/>
    </source>
</evidence>
<dbReference type="Pfam" id="PF07971">
    <property type="entry name" value="Glyco_hydro_92"/>
    <property type="match status" value="1"/>
</dbReference>
<comment type="caution">
    <text evidence="4">The sequence shown here is derived from an EMBL/GenBank/DDBJ whole genome shotgun (WGS) entry which is preliminary data.</text>
</comment>
<dbReference type="Pfam" id="PF17678">
    <property type="entry name" value="Glyco_hydro_92N"/>
    <property type="match status" value="1"/>
</dbReference>
<reference evidence="4 5" key="1">
    <citation type="submission" date="2015-11" db="EMBL/GenBank/DDBJ databases">
        <title>Expanding the genomic diversity of Burkholderia species for the development of highly accurate diagnostics.</title>
        <authorList>
            <person name="Sahl J."/>
            <person name="Keim P."/>
            <person name="Wagner D."/>
        </authorList>
    </citation>
    <scope>NUCLEOTIDE SEQUENCE [LARGE SCALE GENOMIC DNA]</scope>
    <source>
        <strain evidence="4 5">TSV85</strain>
    </source>
</reference>
<dbReference type="OrthoDB" id="9804511at2"/>
<dbReference type="SUPFAM" id="SSF48208">
    <property type="entry name" value="Six-hairpin glycosidases"/>
    <property type="match status" value="1"/>
</dbReference>
<evidence type="ECO:0000256" key="1">
    <source>
        <dbReference type="SAM" id="SignalP"/>
    </source>
</evidence>
<dbReference type="GO" id="GO:0030246">
    <property type="term" value="F:carbohydrate binding"/>
    <property type="evidence" value="ECO:0007669"/>
    <property type="project" value="InterPro"/>
</dbReference>
<dbReference type="NCBIfam" id="TIGR01180">
    <property type="entry name" value="aman2_put"/>
    <property type="match status" value="1"/>
</dbReference>
<dbReference type="InterPro" id="IPR050883">
    <property type="entry name" value="PNGase"/>
</dbReference>
<feature type="domain" description="Glycosyl hydrolase family 92 N-terminal" evidence="3">
    <location>
        <begin position="66"/>
        <end position="286"/>
    </location>
</feature>
<gene>
    <name evidence="4" type="ORF">WS67_22025</name>
</gene>
<dbReference type="Gene3D" id="2.70.98.10">
    <property type="match status" value="1"/>
</dbReference>
<dbReference type="RefSeq" id="WP_059520246.1">
    <property type="nucleotide sequence ID" value="NZ_LOWA01000056.1"/>
</dbReference>
<dbReference type="Gene3D" id="3.30.2080.10">
    <property type="entry name" value="GH92 mannosidase domain"/>
    <property type="match status" value="1"/>
</dbReference>
<dbReference type="InterPro" id="IPR012939">
    <property type="entry name" value="Glyco_hydro_92"/>
</dbReference>
<keyword evidence="5" id="KW-1185">Reference proteome</keyword>
<feature type="domain" description="Glycosyl hydrolase family 92" evidence="2">
    <location>
        <begin position="312"/>
        <end position="783"/>
    </location>
</feature>
<dbReference type="InterPro" id="IPR041371">
    <property type="entry name" value="GH92_N"/>
</dbReference>
<dbReference type="Proteomes" id="UP000062788">
    <property type="component" value="Unassembled WGS sequence"/>
</dbReference>
<sequence>MRRSGKLTGAMLMLYTALTSYGGHALALDGARLAPLAQPIAVAPNGPMDSGGAASERNADLALTPYVNPLIGTDYATHRPADPVGSGLGGGTFPGATLPFGMIQWSPMTPTAQYDASVGDGSGFSGGYWYGDTSINAFSILHLSGTGCWANGGYLNVMPTLSPGARTQTSFSHANETARAGYYAVTLNNGIKAELTATLRTGYARFSYPPLAQGQQASISIDPTVLNNRAQGSTSDTIRQIGDRALSGRIAGGGFCWAGHSVPVYYYAKFSRPFAAKPVLAANRPVSVTFALDAKQPAVLMKLGISFVSEANAKANLDAENPDTDAAGRANWNFDQVRATADAAWNARLNAIQVTGGSDADKTKFYTALYHASLHPNVFNDANGQYPDFLTSGATPKTKQVVRGRTMYANFSGWDIDRSFMQLQALLDPVRTSDIVQSLVLDAQTCGAFPRWAYFNTETAVMPGDAGSLLVANAHAFGATNFDTQAALAIMKNSTAPGAACAGSPVMGGRADFDRLGYVPSTSADDNQSASNTLEYALRDFAVSRFAMALGDTATAATLLKSSGNWKNLLNQGAIHPKTPTGAWVANGGFMEGNSEQYTWYVPQNFGELLSRIGDTRTVVKRLDAFFTNLNVGTEKPFFYVGNEVTMAVPWVYAWAGAPTHTQRVLHAALGTQFDTSPGGLPGNDDLGAISGWYVWAALGLYPVVPGVSGLALSSPQFEKIDVRIGQANGRYRLLRIVAPGAGSSNTAAFYVQSLQLNGAAYSSAWLPLAAIARGGKLTFTMTGNPAAAAWGTDASALPSFPDTHTTP</sequence>
<dbReference type="EMBL" id="LOWA01000056">
    <property type="protein sequence ID" value="KVE23888.1"/>
    <property type="molecule type" value="Genomic_DNA"/>
</dbReference>
<dbReference type="PANTHER" id="PTHR12143">
    <property type="entry name" value="PEPTIDE N-GLYCANASE PNGASE -RELATED"/>
    <property type="match status" value="1"/>
</dbReference>
<protein>
    <submittedName>
        <fullName evidence="4">Alpha-mannosidase</fullName>
    </submittedName>
</protein>
<proteinExistence type="predicted"/>
<dbReference type="GO" id="GO:0000224">
    <property type="term" value="F:peptide-N4-(N-acetyl-beta-glucosaminyl)asparagine amidase activity"/>
    <property type="evidence" value="ECO:0007669"/>
    <property type="project" value="TreeGrafter"/>
</dbReference>
<dbReference type="GO" id="GO:0006516">
    <property type="term" value="P:glycoprotein catabolic process"/>
    <property type="evidence" value="ECO:0007669"/>
    <property type="project" value="TreeGrafter"/>
</dbReference>
<feature type="chain" id="PRO_5007175437" evidence="1">
    <location>
        <begin position="28"/>
        <end position="808"/>
    </location>
</feature>
<evidence type="ECO:0000259" key="3">
    <source>
        <dbReference type="Pfam" id="PF17678"/>
    </source>
</evidence>
<evidence type="ECO:0000313" key="5">
    <source>
        <dbReference type="Proteomes" id="UP000062788"/>
    </source>
</evidence>
<keyword evidence="1" id="KW-0732">Signal</keyword>
<dbReference type="GO" id="GO:0005829">
    <property type="term" value="C:cytosol"/>
    <property type="evidence" value="ECO:0007669"/>
    <property type="project" value="TreeGrafter"/>
</dbReference>
<dbReference type="InterPro" id="IPR008928">
    <property type="entry name" value="6-hairpin_glycosidase_sf"/>
</dbReference>